<dbReference type="GO" id="GO:0018493">
    <property type="term" value="F:formylmethanofuran dehydrogenase activity"/>
    <property type="evidence" value="ECO:0007669"/>
    <property type="project" value="InterPro"/>
</dbReference>
<dbReference type="InterPro" id="IPR017550">
    <property type="entry name" value="Formylmethanofuran_DH_suC"/>
</dbReference>
<dbReference type="SUPFAM" id="SSF69336">
    <property type="entry name" value="Alpha subunit of glutamate synthase, C-terminal domain"/>
    <property type="match status" value="1"/>
</dbReference>
<organism evidence="2 3">
    <name type="scientific">Caballeronia sordidicola</name>
    <name type="common">Burkholderia sordidicola</name>
    <dbReference type="NCBI Taxonomy" id="196367"/>
    <lineage>
        <taxon>Bacteria</taxon>
        <taxon>Pseudomonadati</taxon>
        <taxon>Pseudomonadota</taxon>
        <taxon>Betaproteobacteria</taxon>
        <taxon>Burkholderiales</taxon>
        <taxon>Burkholderiaceae</taxon>
        <taxon>Caballeronia</taxon>
    </lineage>
</organism>
<dbReference type="GO" id="GO:0016787">
    <property type="term" value="F:hydrolase activity"/>
    <property type="evidence" value="ECO:0007669"/>
    <property type="project" value="UniProtKB-KW"/>
</dbReference>
<dbReference type="GO" id="GO:0016740">
    <property type="term" value="F:transferase activity"/>
    <property type="evidence" value="ECO:0007669"/>
    <property type="project" value="UniProtKB-KW"/>
</dbReference>
<keyword evidence="2" id="KW-0378">Hydrolase</keyword>
<dbReference type="NCBIfam" id="TIGR03122">
    <property type="entry name" value="one_C_dehyd_C"/>
    <property type="match status" value="1"/>
</dbReference>
<dbReference type="EMBL" id="FCOC02000003">
    <property type="protein sequence ID" value="SAL20529.1"/>
    <property type="molecule type" value="Genomic_DNA"/>
</dbReference>
<protein>
    <submittedName>
        <fullName evidence="2">Formyltransferase/hydrolase complex Fhc subunit C</fullName>
    </submittedName>
</protein>
<dbReference type="AlphaFoldDB" id="A0A158FMC7"/>
<gene>
    <name evidence="2" type="primary">fhcC</name>
    <name evidence="2" type="ORF">AWB64_01464</name>
</gene>
<feature type="domain" description="Glutamate synthase alpha subunit C-terminal" evidence="1">
    <location>
        <begin position="85"/>
        <end position="209"/>
    </location>
</feature>
<proteinExistence type="predicted"/>
<dbReference type="GO" id="GO:0015948">
    <property type="term" value="P:methanogenesis"/>
    <property type="evidence" value="ECO:0007669"/>
    <property type="project" value="InterPro"/>
</dbReference>
<dbReference type="InterPro" id="IPR002489">
    <property type="entry name" value="Glu_synth_asu_C"/>
</dbReference>
<dbReference type="Pfam" id="PF01493">
    <property type="entry name" value="GXGXG"/>
    <property type="match status" value="1"/>
</dbReference>
<evidence type="ECO:0000259" key="1">
    <source>
        <dbReference type="Pfam" id="PF01493"/>
    </source>
</evidence>
<sequence>MTTTTLRVRNAPGFRVNADRLLPAALAALSLDEVARLALPAGNETCSVGDIFDVSRAESANAAALVMEGDARWLDRLGAKMTQGCIDVHGAAGDYAGFQMAGGALRIDGDAGHFTGCQMQGGRLTLSGNAGDFTAGALPGDMEGMTGGTLTIHGNTGARLGDRMRRGLVLVGGNAGDCAASRLVAGTIGIAGTTGANLGYGMRRGTLLLARTPARIPPTFAEGGRGFDVFWRLLTRSLAGELTLFANLRADALPRRYAGDLAVDGRGEVLIVGS</sequence>
<accession>A0A158FMC7</accession>
<dbReference type="RefSeq" id="WP_060817989.1">
    <property type="nucleotide sequence ID" value="NZ_FCOC02000003.1"/>
</dbReference>
<dbReference type="PANTHER" id="PTHR39673:SF5">
    <property type="entry name" value="TUNGSTEN-CONTAINING FORMYLMETHANOFURAN DEHYDROGENASE 2 SUBUNIT C"/>
    <property type="match status" value="1"/>
</dbReference>
<dbReference type="CDD" id="cd00980">
    <property type="entry name" value="FwdC/FmdC"/>
    <property type="match status" value="1"/>
</dbReference>
<evidence type="ECO:0000313" key="3">
    <source>
        <dbReference type="Proteomes" id="UP000054893"/>
    </source>
</evidence>
<dbReference type="PANTHER" id="PTHR39673">
    <property type="entry name" value="TUNGSTEN FORMYLMETHANOFURAN DEHYDROGENASE, SUBUNIT C (FWDC)"/>
    <property type="match status" value="1"/>
</dbReference>
<keyword evidence="2" id="KW-0808">Transferase</keyword>
<reference evidence="2 3" key="1">
    <citation type="submission" date="2016-01" db="EMBL/GenBank/DDBJ databases">
        <authorList>
            <person name="Oliw E.H."/>
        </authorList>
    </citation>
    <scope>NUCLEOTIDE SEQUENCE [LARGE SCALE GENOMIC DNA]</scope>
    <source>
        <strain evidence="2">LMG 22029</strain>
    </source>
</reference>
<dbReference type="Proteomes" id="UP000054893">
    <property type="component" value="Unassembled WGS sequence"/>
</dbReference>
<dbReference type="InterPro" id="IPR036485">
    <property type="entry name" value="Glu_synth_asu_C_sf"/>
</dbReference>
<evidence type="ECO:0000313" key="2">
    <source>
        <dbReference type="EMBL" id="SAL20529.1"/>
    </source>
</evidence>
<name>A0A158FMC7_CABSO</name>
<dbReference type="Gene3D" id="2.160.20.60">
    <property type="entry name" value="Glutamate synthase, alpha subunit, C-terminal domain"/>
    <property type="match status" value="1"/>
</dbReference>
<dbReference type="GO" id="GO:0046914">
    <property type="term" value="F:transition metal ion binding"/>
    <property type="evidence" value="ECO:0007669"/>
    <property type="project" value="InterPro"/>
</dbReference>
<dbReference type="OrthoDB" id="8562860at2"/>